<feature type="domain" description="FlgO" evidence="2">
    <location>
        <begin position="55"/>
        <end position="170"/>
    </location>
</feature>
<gene>
    <name evidence="3" type="ORF">MNB_ARC-1_524</name>
</gene>
<evidence type="ECO:0000259" key="2">
    <source>
        <dbReference type="Pfam" id="PF17680"/>
    </source>
</evidence>
<protein>
    <recommendedName>
        <fullName evidence="2">FlgO domain-containing protein</fullName>
    </recommendedName>
</protein>
<keyword evidence="1" id="KW-1133">Transmembrane helix</keyword>
<dbReference type="AlphaFoldDB" id="A0A3B1E0Q1"/>
<accession>A0A3B1E0Q1</accession>
<reference evidence="3" key="1">
    <citation type="submission" date="2018-10" db="EMBL/GenBank/DDBJ databases">
        <authorList>
            <person name="Aoki K."/>
        </authorList>
    </citation>
    <scope>NUCLEOTIDE SEQUENCE</scope>
</reference>
<evidence type="ECO:0000313" key="3">
    <source>
        <dbReference type="EMBL" id="VAY86579.1"/>
    </source>
</evidence>
<evidence type="ECO:0000256" key="1">
    <source>
        <dbReference type="SAM" id="Phobius"/>
    </source>
</evidence>
<dbReference type="PROSITE" id="PS51257">
    <property type="entry name" value="PROKAR_LIPOPROTEIN"/>
    <property type="match status" value="1"/>
</dbReference>
<keyword evidence="1" id="KW-0472">Membrane</keyword>
<organism evidence="3">
    <name type="scientific">hydrothermal vent metagenome</name>
    <dbReference type="NCBI Taxonomy" id="652676"/>
    <lineage>
        <taxon>unclassified sequences</taxon>
        <taxon>metagenomes</taxon>
        <taxon>ecological metagenomes</taxon>
    </lineage>
</organism>
<dbReference type="InterPro" id="IPR041215">
    <property type="entry name" value="FlgO_dom"/>
</dbReference>
<dbReference type="Pfam" id="PF17680">
    <property type="entry name" value="FlgO"/>
    <property type="match status" value="1"/>
</dbReference>
<sequence length="197" mass="21731">MKVIPYSIFLLSIFILNGCTSTTSCKNSFGQNKPHTDIISSLPVAKYIDEMAGSLYPRLGGGNIIITDFVNTTTYQATPAGIIMAEMLRTSISNKTNARIIQADFRKSFKLTPQGIISLTRDIKNSLKPNVYVPIALVGSYNIINGSMYIFIKRINIRNASVIHSVSRKISFSCFGEYIIDTTSSGGIQKNNTFTPR</sequence>
<proteinExistence type="predicted"/>
<dbReference type="EMBL" id="UOYO01000014">
    <property type="protein sequence ID" value="VAY86579.1"/>
    <property type="molecule type" value="Genomic_DNA"/>
</dbReference>
<feature type="transmembrane region" description="Helical" evidence="1">
    <location>
        <begin position="131"/>
        <end position="152"/>
    </location>
</feature>
<name>A0A3B1E0Q1_9ZZZZ</name>
<keyword evidence="1" id="KW-0812">Transmembrane</keyword>